<dbReference type="OMA" id="RRHFQME"/>
<evidence type="ECO:0000256" key="1">
    <source>
        <dbReference type="SAM" id="MobiDB-lite"/>
    </source>
</evidence>
<feature type="compositionally biased region" description="Basic and acidic residues" evidence="1">
    <location>
        <begin position="75"/>
        <end position="86"/>
    </location>
</feature>
<keyword evidence="2" id="KW-1133">Transmembrane helix</keyword>
<reference evidence="5 6" key="1">
    <citation type="submission" date="2025-04" db="UniProtKB">
        <authorList>
            <consortium name="RefSeq"/>
        </authorList>
    </citation>
    <scope>IDENTIFICATION</scope>
</reference>
<evidence type="ECO:0000259" key="3">
    <source>
        <dbReference type="PROSITE" id="PS50053"/>
    </source>
</evidence>
<evidence type="ECO:0000313" key="7">
    <source>
        <dbReference type="RefSeq" id="XP_022088387.1"/>
    </source>
</evidence>
<proteinExistence type="predicted"/>
<feature type="transmembrane region" description="Helical" evidence="2">
    <location>
        <begin position="326"/>
        <end position="344"/>
    </location>
</feature>
<dbReference type="RefSeq" id="XP_022088385.1">
    <property type="nucleotide sequence ID" value="XM_022232693.1"/>
</dbReference>
<dbReference type="RefSeq" id="XP_022088387.1">
    <property type="nucleotide sequence ID" value="XM_022232695.1"/>
</dbReference>
<gene>
    <name evidence="5 6 7" type="primary">LOC110978052</name>
</gene>
<evidence type="ECO:0000313" key="6">
    <source>
        <dbReference type="RefSeq" id="XP_022088386.1"/>
    </source>
</evidence>
<evidence type="ECO:0000313" key="4">
    <source>
        <dbReference type="Proteomes" id="UP000694845"/>
    </source>
</evidence>
<dbReference type="SUPFAM" id="SSF54236">
    <property type="entry name" value="Ubiquitin-like"/>
    <property type="match status" value="1"/>
</dbReference>
<keyword evidence="2" id="KW-0812">Transmembrane</keyword>
<protein>
    <submittedName>
        <fullName evidence="5 6">Transmembrane and ubiquitin-like domain-containing protein 1</fullName>
    </submittedName>
</protein>
<evidence type="ECO:0000256" key="2">
    <source>
        <dbReference type="SAM" id="Phobius"/>
    </source>
</evidence>
<feature type="transmembrane region" description="Helical" evidence="2">
    <location>
        <begin position="350"/>
        <end position="375"/>
    </location>
</feature>
<feature type="compositionally biased region" description="Polar residues" evidence="1">
    <location>
        <begin position="130"/>
        <end position="146"/>
    </location>
</feature>
<dbReference type="AlphaFoldDB" id="A0A8B7Y750"/>
<accession>A0A8B7Y750</accession>
<feature type="compositionally biased region" description="Polar residues" evidence="1">
    <location>
        <begin position="154"/>
        <end position="195"/>
    </location>
</feature>
<keyword evidence="4" id="KW-1185">Reference proteome</keyword>
<name>A0A8B7Y750_ACAPL</name>
<dbReference type="KEGG" id="aplc:110978052"/>
<dbReference type="Proteomes" id="UP000694845">
    <property type="component" value="Unplaced"/>
</dbReference>
<dbReference type="GO" id="GO:0036503">
    <property type="term" value="P:ERAD pathway"/>
    <property type="evidence" value="ECO:0007669"/>
    <property type="project" value="InterPro"/>
</dbReference>
<sequence>MPFIEGIGDEVTVLASVLILATTLLVAWLSTSVSDRPGLRTVLGSRFSSAREEEHSREAEARIEEVDVLSNQRTDGTENTRLERDSSPTTDTVEDASQSSRQPAESTETEALSSEFRTGLEEIDSERTKQSSLSQEDATVTETSPASVVRNRLTGETCTYPTSSENTDSRRIPTSTTSPAQKDGNQSGDATQTITDEGAQSDPLLEQSPRNRPDADQSGEQSQIDGQGQAAEGTICIRIKYLTDQERVVYGDPAETLGRFRQRAFSEEISSGQTVRLIFNGQLLQDDDSTLAALNLSQNCVIHCLLSQSTMLSSARLDVQDGDVDLGRYMIPLFTCILGFVWYLRWQYRYMFNATSTLSLVGVTTLFVLAVLASWRG</sequence>
<dbReference type="InterPro" id="IPR029071">
    <property type="entry name" value="Ubiquitin-like_domsf"/>
</dbReference>
<dbReference type="CDD" id="cd17057">
    <property type="entry name" value="Ubl_TMUB1_like"/>
    <property type="match status" value="1"/>
</dbReference>
<organism evidence="4 7">
    <name type="scientific">Acanthaster planci</name>
    <name type="common">Crown-of-thorns starfish</name>
    <dbReference type="NCBI Taxonomy" id="133434"/>
    <lineage>
        <taxon>Eukaryota</taxon>
        <taxon>Metazoa</taxon>
        <taxon>Echinodermata</taxon>
        <taxon>Eleutherozoa</taxon>
        <taxon>Asterozoa</taxon>
        <taxon>Asteroidea</taxon>
        <taxon>Valvatacea</taxon>
        <taxon>Valvatida</taxon>
        <taxon>Acanthasteridae</taxon>
        <taxon>Acanthaster</taxon>
    </lineage>
</organism>
<keyword evidence="2" id="KW-0472">Membrane</keyword>
<dbReference type="GeneID" id="110978052"/>
<dbReference type="OrthoDB" id="161999at2759"/>
<dbReference type="Gene3D" id="3.10.20.90">
    <property type="entry name" value="Phosphatidylinositol 3-kinase Catalytic Subunit, Chain A, domain 1"/>
    <property type="match status" value="1"/>
</dbReference>
<feature type="region of interest" description="Disordered" evidence="1">
    <location>
        <begin position="67"/>
        <end position="229"/>
    </location>
</feature>
<dbReference type="InterPro" id="IPR000626">
    <property type="entry name" value="Ubiquitin-like_dom"/>
</dbReference>
<feature type="transmembrane region" description="Helical" evidence="2">
    <location>
        <begin position="12"/>
        <end position="30"/>
    </location>
</feature>
<feature type="compositionally biased region" description="Polar residues" evidence="1">
    <location>
        <begin position="87"/>
        <end position="103"/>
    </location>
</feature>
<dbReference type="RefSeq" id="XP_022088386.1">
    <property type="nucleotide sequence ID" value="XM_022232694.1"/>
</dbReference>
<dbReference type="PANTHER" id="PTHR14557:SF5">
    <property type="entry name" value="UBIQUITIN-LIKE DOMAIN-CONTAINING PROTEIN"/>
    <property type="match status" value="1"/>
</dbReference>
<dbReference type="PANTHER" id="PTHR14557">
    <property type="entry name" value="PROTEIN C7ORF21"/>
    <property type="match status" value="1"/>
</dbReference>
<dbReference type="InterPro" id="IPR040352">
    <property type="entry name" value="TMUB1/2"/>
</dbReference>
<dbReference type="Pfam" id="PF00240">
    <property type="entry name" value="ubiquitin"/>
    <property type="match status" value="1"/>
</dbReference>
<dbReference type="PROSITE" id="PS50053">
    <property type="entry name" value="UBIQUITIN_2"/>
    <property type="match status" value="1"/>
</dbReference>
<evidence type="ECO:0000313" key="5">
    <source>
        <dbReference type="RefSeq" id="XP_022088385.1"/>
    </source>
</evidence>
<dbReference type="SMART" id="SM00213">
    <property type="entry name" value="UBQ"/>
    <property type="match status" value="1"/>
</dbReference>
<feature type="domain" description="Ubiquitin-like" evidence="3">
    <location>
        <begin position="235"/>
        <end position="311"/>
    </location>
</feature>
<feature type="compositionally biased region" description="Low complexity" evidence="1">
    <location>
        <begin position="104"/>
        <end position="115"/>
    </location>
</feature>